<protein>
    <recommendedName>
        <fullName evidence="8">Isoprenylcysteine carboxyl methyltransferase</fullName>
    </recommendedName>
</protein>
<dbReference type="OrthoDB" id="9811969at2"/>
<organism evidence="6 7">
    <name type="scientific">Hyphomicrobium nitrativorans NL23</name>
    <dbReference type="NCBI Taxonomy" id="1029756"/>
    <lineage>
        <taxon>Bacteria</taxon>
        <taxon>Pseudomonadati</taxon>
        <taxon>Pseudomonadota</taxon>
        <taxon>Alphaproteobacteria</taxon>
        <taxon>Hyphomicrobiales</taxon>
        <taxon>Hyphomicrobiaceae</taxon>
        <taxon>Hyphomicrobium</taxon>
    </lineage>
</organism>
<evidence type="ECO:0000256" key="4">
    <source>
        <dbReference type="ARBA" id="ARBA00023136"/>
    </source>
</evidence>
<dbReference type="InterPro" id="IPR052527">
    <property type="entry name" value="Metal_cation-efflux_comp"/>
</dbReference>
<dbReference type="Proteomes" id="UP000018542">
    <property type="component" value="Chromosome"/>
</dbReference>
<keyword evidence="3 5" id="KW-1133">Transmembrane helix</keyword>
<reference evidence="6 7" key="1">
    <citation type="journal article" date="2014" name="Genome Announc.">
        <title>Complete Genome Sequence of Hyphomicrobium nitrativorans Strain NL23, a Denitrifying Bacterium Isolated from Biofilm of a Methanol-Fed Denitrification System Treating Seawater at the Montreal Biodome.</title>
        <authorList>
            <person name="Martineau C."/>
            <person name="Villeneuve C."/>
            <person name="Mauffrey F."/>
            <person name="Villemur R."/>
        </authorList>
    </citation>
    <scope>NUCLEOTIDE SEQUENCE [LARGE SCALE GENOMIC DNA]</scope>
    <source>
        <strain evidence="6">NL23</strain>
    </source>
</reference>
<dbReference type="PATRIC" id="fig|1029756.8.peg.2023"/>
<feature type="transmembrane region" description="Helical" evidence="5">
    <location>
        <begin position="16"/>
        <end position="37"/>
    </location>
</feature>
<dbReference type="PANTHER" id="PTHR43847">
    <property type="entry name" value="BLL3993 PROTEIN"/>
    <property type="match status" value="1"/>
</dbReference>
<accession>V5SDP1</accession>
<feature type="transmembrane region" description="Helical" evidence="5">
    <location>
        <begin position="49"/>
        <end position="67"/>
    </location>
</feature>
<comment type="subcellular location">
    <subcellularLocation>
        <location evidence="1">Endomembrane system</location>
        <topology evidence="1">Multi-pass membrane protein</topology>
    </subcellularLocation>
</comment>
<dbReference type="STRING" id="1029756.W911_09725"/>
<evidence type="ECO:0008006" key="8">
    <source>
        <dbReference type="Google" id="ProtNLM"/>
    </source>
</evidence>
<evidence type="ECO:0000313" key="6">
    <source>
        <dbReference type="EMBL" id="AHB48607.1"/>
    </source>
</evidence>
<keyword evidence="4 5" id="KW-0472">Membrane</keyword>
<evidence type="ECO:0000256" key="3">
    <source>
        <dbReference type="ARBA" id="ARBA00022989"/>
    </source>
</evidence>
<sequence>MTQPNASPTLLPRIPWPPILLVSVIAGAIGLGEALPLSWPGVDDTPTRLVGSAFGLMGAALFVWSVWTLHRHETTVRPDRPARVLVTDGPFRFRRNPIYLAHLLILLGVAELTKNVWFAILVIPYAVLVTWLAIGPEERHLEDRFGDAYRDYKERTRRLL</sequence>
<keyword evidence="2 5" id="KW-0812">Transmembrane</keyword>
<dbReference type="AlphaFoldDB" id="V5SDP1"/>
<evidence type="ECO:0000256" key="1">
    <source>
        <dbReference type="ARBA" id="ARBA00004127"/>
    </source>
</evidence>
<dbReference type="InterPro" id="IPR007318">
    <property type="entry name" value="Phopholipid_MeTrfase"/>
</dbReference>
<evidence type="ECO:0000256" key="2">
    <source>
        <dbReference type="ARBA" id="ARBA00022692"/>
    </source>
</evidence>
<dbReference type="Gene3D" id="1.20.120.1630">
    <property type="match status" value="1"/>
</dbReference>
<feature type="transmembrane region" description="Helical" evidence="5">
    <location>
        <begin position="116"/>
        <end position="134"/>
    </location>
</feature>
<gene>
    <name evidence="6" type="ORF">W911_09725</name>
</gene>
<evidence type="ECO:0000313" key="7">
    <source>
        <dbReference type="Proteomes" id="UP000018542"/>
    </source>
</evidence>
<dbReference type="HOGENOM" id="CLU_065200_4_0_5"/>
<proteinExistence type="predicted"/>
<dbReference type="EMBL" id="CP006912">
    <property type="protein sequence ID" value="AHB48607.1"/>
    <property type="molecule type" value="Genomic_DNA"/>
</dbReference>
<name>V5SDP1_9HYPH</name>
<dbReference type="KEGG" id="hni:W911_09725"/>
<keyword evidence="7" id="KW-1185">Reference proteome</keyword>
<dbReference type="PANTHER" id="PTHR43847:SF1">
    <property type="entry name" value="BLL3993 PROTEIN"/>
    <property type="match status" value="1"/>
</dbReference>
<evidence type="ECO:0000256" key="5">
    <source>
        <dbReference type="SAM" id="Phobius"/>
    </source>
</evidence>
<dbReference type="Pfam" id="PF04191">
    <property type="entry name" value="PEMT"/>
    <property type="match status" value="1"/>
</dbReference>
<dbReference type="GO" id="GO:0012505">
    <property type="term" value="C:endomembrane system"/>
    <property type="evidence" value="ECO:0007669"/>
    <property type="project" value="UniProtKB-SubCell"/>
</dbReference>